<dbReference type="SUPFAM" id="SSF56300">
    <property type="entry name" value="Metallo-dependent phosphatases"/>
    <property type="match status" value="1"/>
</dbReference>
<name>A0A518ARB3_9BACT</name>
<keyword evidence="2" id="KW-1185">Reference proteome</keyword>
<dbReference type="InterPro" id="IPR050535">
    <property type="entry name" value="DNA_Repair-Maintenance_Comp"/>
</dbReference>
<dbReference type="KEGG" id="amuc:Pan181_34880"/>
<dbReference type="InterPro" id="IPR029052">
    <property type="entry name" value="Metallo-depent_PP-like"/>
</dbReference>
<evidence type="ECO:0000313" key="2">
    <source>
        <dbReference type="Proteomes" id="UP000315750"/>
    </source>
</evidence>
<accession>A0A518ARB3</accession>
<gene>
    <name evidence="1" type="primary">yhaO</name>
    <name evidence="1" type="ORF">Pan181_34880</name>
</gene>
<dbReference type="Gene3D" id="3.60.21.10">
    <property type="match status" value="1"/>
</dbReference>
<dbReference type="PANTHER" id="PTHR30337">
    <property type="entry name" value="COMPONENT OF ATP-DEPENDENT DSDNA EXONUCLEASE"/>
    <property type="match status" value="1"/>
</dbReference>
<dbReference type="RefSeq" id="WP_145248338.1">
    <property type="nucleotide sequence ID" value="NZ_CP036278.1"/>
</dbReference>
<protein>
    <submittedName>
        <fullName evidence="1">Putative metallophosphoesterase YhaO</fullName>
    </submittedName>
</protein>
<organism evidence="1 2">
    <name type="scientific">Aeoliella mucimassa</name>
    <dbReference type="NCBI Taxonomy" id="2527972"/>
    <lineage>
        <taxon>Bacteria</taxon>
        <taxon>Pseudomonadati</taxon>
        <taxon>Planctomycetota</taxon>
        <taxon>Planctomycetia</taxon>
        <taxon>Pirellulales</taxon>
        <taxon>Lacipirellulaceae</taxon>
        <taxon>Aeoliella</taxon>
    </lineage>
</organism>
<dbReference type="Proteomes" id="UP000315750">
    <property type="component" value="Chromosome"/>
</dbReference>
<dbReference type="PANTHER" id="PTHR30337:SF7">
    <property type="entry name" value="PHOSPHOESTERASE"/>
    <property type="match status" value="1"/>
</dbReference>
<dbReference type="OrthoDB" id="208387at2"/>
<dbReference type="EMBL" id="CP036278">
    <property type="protein sequence ID" value="QDU57273.1"/>
    <property type="molecule type" value="Genomic_DNA"/>
</dbReference>
<evidence type="ECO:0000313" key="1">
    <source>
        <dbReference type="EMBL" id="QDU57273.1"/>
    </source>
</evidence>
<reference evidence="1 2" key="1">
    <citation type="submission" date="2019-02" db="EMBL/GenBank/DDBJ databases">
        <title>Deep-cultivation of Planctomycetes and their phenomic and genomic characterization uncovers novel biology.</title>
        <authorList>
            <person name="Wiegand S."/>
            <person name="Jogler M."/>
            <person name="Boedeker C."/>
            <person name="Pinto D."/>
            <person name="Vollmers J."/>
            <person name="Rivas-Marin E."/>
            <person name="Kohn T."/>
            <person name="Peeters S.H."/>
            <person name="Heuer A."/>
            <person name="Rast P."/>
            <person name="Oberbeckmann S."/>
            <person name="Bunk B."/>
            <person name="Jeske O."/>
            <person name="Meyerdierks A."/>
            <person name="Storesund J.E."/>
            <person name="Kallscheuer N."/>
            <person name="Luecker S."/>
            <person name="Lage O.M."/>
            <person name="Pohl T."/>
            <person name="Merkel B.J."/>
            <person name="Hornburger P."/>
            <person name="Mueller R.-W."/>
            <person name="Bruemmer F."/>
            <person name="Labrenz M."/>
            <person name="Spormann A.M."/>
            <person name="Op den Camp H."/>
            <person name="Overmann J."/>
            <person name="Amann R."/>
            <person name="Jetten M.S.M."/>
            <person name="Mascher T."/>
            <person name="Medema M.H."/>
            <person name="Devos D.P."/>
            <person name="Kaster A.-K."/>
            <person name="Ovreas L."/>
            <person name="Rohde M."/>
            <person name="Galperin M.Y."/>
            <person name="Jogler C."/>
        </authorList>
    </citation>
    <scope>NUCLEOTIDE SEQUENCE [LARGE SCALE GENOMIC DNA]</scope>
    <source>
        <strain evidence="1 2">Pan181</strain>
    </source>
</reference>
<proteinExistence type="predicted"/>
<dbReference type="AlphaFoldDB" id="A0A518ARB3"/>
<sequence>MQRPEIRFVHSSDWHLEAPLAGLPSVTDDLRELARDAAYLAAQQVVETTLVEGADALLLSGDIVDLERSGPRAIVFLQEQFERLNARNVQVYWAGGVTDGPDEWPLVAKLPENVHRFGTSRVEQLELKRDGKTIARIQGISSQDDGKVDASGFHRDAGGLFTAGVAYSTNDSPGKEGDRVHYMALGGRHRRATVDNEPGIAHYSGTPQGRSPSESGPCGCTLIHVVDGKASTKFISTDIIRWVDESVEVTASTTLEQLEERMDERLDKLRQKSQGTDLLVSFHVRGTGPLITTLRPGTECDALVERLRKRTAKRSPLCWVVRIGCLAPATVPEEWYDQETILGDFLRQHAEYEKDGRKSLELERLLPLPLANDSLKATAKFEKNDHRSLVLENAKKLGIDLLTSPAATNTLESANA</sequence>